<feature type="compositionally biased region" description="Low complexity" evidence="1">
    <location>
        <begin position="1"/>
        <end position="11"/>
    </location>
</feature>
<reference evidence="2 3" key="2">
    <citation type="submission" date="2019-11" db="EMBL/GenBank/DDBJ databases">
        <authorList>
            <person name="Lu H."/>
        </authorList>
    </citation>
    <scope>NUCLEOTIDE SEQUENCE [LARGE SCALE GENOMIC DNA]</scope>
    <source>
        <strain evidence="2 3">FIM1</strain>
    </source>
</reference>
<sequence length="198" mass="22692">MSSETSSEQSSINIGQKKKEGQRRRHRSRKTSGKKQATQESKGDKSSDKSLDTSQDSMDIEKKFKTRNVLKLQRTMEVEQACRAGGSDLVMLRKGQYVTTYSLSFYDKNKNKVKCTFGVPLDYPQSAIKLQKPKDMSPNDSYLNVIRNFNAKSKHLLKNKQPLVVQLNYLISKYDELQEPNFSHKEKLETVLMSKIAC</sequence>
<dbReference type="Proteomes" id="UP000422736">
    <property type="component" value="Chromosome 2"/>
</dbReference>
<evidence type="ECO:0000256" key="1">
    <source>
        <dbReference type="SAM" id="MobiDB-lite"/>
    </source>
</evidence>
<keyword evidence="3" id="KW-1185">Reference proteome</keyword>
<protein>
    <submittedName>
        <fullName evidence="2">Uncharacterized protein</fullName>
    </submittedName>
</protein>
<name>A0ABX6ER02_KLUMA</name>
<feature type="compositionally biased region" description="Basic residues" evidence="1">
    <location>
        <begin position="20"/>
        <end position="33"/>
    </location>
</feature>
<evidence type="ECO:0000313" key="3">
    <source>
        <dbReference type="Proteomes" id="UP000422736"/>
    </source>
</evidence>
<organism evidence="2 3">
    <name type="scientific">Kluyveromyces marxianus</name>
    <name type="common">Yeast</name>
    <name type="synonym">Candida kefyr</name>
    <dbReference type="NCBI Taxonomy" id="4911"/>
    <lineage>
        <taxon>Eukaryota</taxon>
        <taxon>Fungi</taxon>
        <taxon>Dikarya</taxon>
        <taxon>Ascomycota</taxon>
        <taxon>Saccharomycotina</taxon>
        <taxon>Saccharomycetes</taxon>
        <taxon>Saccharomycetales</taxon>
        <taxon>Saccharomycetaceae</taxon>
        <taxon>Kluyveromyces</taxon>
    </lineage>
</organism>
<gene>
    <name evidence="2" type="ORF">FIM1_1078</name>
</gene>
<evidence type="ECO:0000313" key="2">
    <source>
        <dbReference type="EMBL" id="QGN14417.1"/>
    </source>
</evidence>
<reference evidence="2 3" key="1">
    <citation type="submission" date="2016-03" db="EMBL/GenBank/DDBJ databases">
        <title>How can Kluyveromyces marxianus grow so fast - potential evolutionary course in Saccharomyces Complex revealed by comparative genomics.</title>
        <authorList>
            <person name="Mo W."/>
            <person name="Lu W."/>
            <person name="Yang X."/>
            <person name="Qi J."/>
            <person name="Lv H."/>
        </authorList>
    </citation>
    <scope>NUCLEOTIDE SEQUENCE [LARGE SCALE GENOMIC DNA]</scope>
    <source>
        <strain evidence="2 3">FIM1</strain>
    </source>
</reference>
<accession>A0ABX6ER02</accession>
<proteinExistence type="predicted"/>
<dbReference type="EMBL" id="CP015055">
    <property type="protein sequence ID" value="QGN14417.1"/>
    <property type="molecule type" value="Genomic_DNA"/>
</dbReference>
<feature type="compositionally biased region" description="Basic and acidic residues" evidence="1">
    <location>
        <begin position="41"/>
        <end position="51"/>
    </location>
</feature>
<feature type="region of interest" description="Disordered" evidence="1">
    <location>
        <begin position="1"/>
        <end position="59"/>
    </location>
</feature>